<reference evidence="1" key="1">
    <citation type="submission" date="2021-09" db="EMBL/GenBank/DDBJ databases">
        <title>Lactobacillus species from Apis mellifera, Switzerland.</title>
        <authorList>
            <person name="Pfister J."/>
            <person name="Brown A."/>
            <person name="Neumann P."/>
            <person name="Collaud A."/>
            <person name="Retschnig G."/>
            <person name="Perreten V."/>
        </authorList>
    </citation>
    <scope>NUCLEOTIDE SEQUENCE</scope>
    <source>
        <strain evidence="1">IBH002</strain>
    </source>
</reference>
<dbReference type="SUPFAM" id="SSF51905">
    <property type="entry name" value="FAD/NAD(P)-binding domain"/>
    <property type="match status" value="1"/>
</dbReference>
<accession>A0AA47B4T8</accession>
<dbReference type="Proteomes" id="UP001164557">
    <property type="component" value="Chromosome"/>
</dbReference>
<evidence type="ECO:0000313" key="2">
    <source>
        <dbReference type="Proteomes" id="UP001164557"/>
    </source>
</evidence>
<dbReference type="EMBL" id="CP084389">
    <property type="protein sequence ID" value="UZX30166.1"/>
    <property type="molecule type" value="Genomic_DNA"/>
</dbReference>
<evidence type="ECO:0000313" key="1">
    <source>
        <dbReference type="EMBL" id="UZX30166.1"/>
    </source>
</evidence>
<dbReference type="InterPro" id="IPR036188">
    <property type="entry name" value="FAD/NAD-bd_sf"/>
</dbReference>
<keyword evidence="2" id="KW-1185">Reference proteome</keyword>
<proteinExistence type="predicted"/>
<sequence length="116" mass="13167">MDQLKVLEKIATKYNFCVTSILIHQENKVYGDCSTLGAFINTLLKFDFLENHCVSKIDKNEDGLFYVNCGNKTIICKYLIVATGILTFPNILDKPEEVSIGLHTPNEMIKETVKKH</sequence>
<protein>
    <submittedName>
        <fullName evidence="1">NAD(P)-binding domain-containing protein</fullName>
    </submittedName>
</protein>
<organism evidence="1 2">
    <name type="scientific">Lactobacillus helsingborgensis</name>
    <dbReference type="NCBI Taxonomy" id="1218494"/>
    <lineage>
        <taxon>Bacteria</taxon>
        <taxon>Bacillati</taxon>
        <taxon>Bacillota</taxon>
        <taxon>Bacilli</taxon>
        <taxon>Lactobacillales</taxon>
        <taxon>Lactobacillaceae</taxon>
        <taxon>Lactobacillus</taxon>
    </lineage>
</organism>
<dbReference type="AlphaFoldDB" id="A0AA47B4T8"/>
<name>A0AA47B4T8_9LACO</name>
<gene>
    <name evidence="1" type="ORF">LDX53_02915</name>
</gene>
<dbReference type="RefSeq" id="WP_143435072.1">
    <property type="nucleotide sequence ID" value="NZ_CP084389.1"/>
</dbReference>